<reference evidence="1 2" key="1">
    <citation type="submission" date="2021-06" db="EMBL/GenBank/DDBJ databases">
        <authorList>
            <person name="Kallberg Y."/>
            <person name="Tangrot J."/>
            <person name="Rosling A."/>
        </authorList>
    </citation>
    <scope>NUCLEOTIDE SEQUENCE [LARGE SCALE GENOMIC DNA]</scope>
    <source>
        <strain evidence="1 2">120-4 pot B 10/14</strain>
    </source>
</reference>
<keyword evidence="2" id="KW-1185">Reference proteome</keyword>
<evidence type="ECO:0000313" key="2">
    <source>
        <dbReference type="Proteomes" id="UP000789901"/>
    </source>
</evidence>
<protein>
    <submittedName>
        <fullName evidence="1">24662_t:CDS:1</fullName>
    </submittedName>
</protein>
<organism evidence="1 2">
    <name type="scientific">Gigaspora margarita</name>
    <dbReference type="NCBI Taxonomy" id="4874"/>
    <lineage>
        <taxon>Eukaryota</taxon>
        <taxon>Fungi</taxon>
        <taxon>Fungi incertae sedis</taxon>
        <taxon>Mucoromycota</taxon>
        <taxon>Glomeromycotina</taxon>
        <taxon>Glomeromycetes</taxon>
        <taxon>Diversisporales</taxon>
        <taxon>Gigasporaceae</taxon>
        <taxon>Gigaspora</taxon>
    </lineage>
</organism>
<sequence>ASSINKLMQPVRSIQVSPELDNGALNHEKPANFEFISINVSISIQGKMMNKVAML</sequence>
<feature type="non-terminal residue" evidence="1">
    <location>
        <position position="1"/>
    </location>
</feature>
<comment type="caution">
    <text evidence="1">The sequence shown here is derived from an EMBL/GenBank/DDBJ whole genome shotgun (WGS) entry which is preliminary data.</text>
</comment>
<evidence type="ECO:0000313" key="1">
    <source>
        <dbReference type="EMBL" id="CAG8794488.1"/>
    </source>
</evidence>
<dbReference type="EMBL" id="CAJVQB010020459">
    <property type="protein sequence ID" value="CAG8794488.1"/>
    <property type="molecule type" value="Genomic_DNA"/>
</dbReference>
<dbReference type="Proteomes" id="UP000789901">
    <property type="component" value="Unassembled WGS sequence"/>
</dbReference>
<proteinExistence type="predicted"/>
<name>A0ABN7VRL2_GIGMA</name>
<accession>A0ABN7VRL2</accession>
<gene>
    <name evidence="1" type="ORF">GMARGA_LOCUS21790</name>
</gene>